<evidence type="ECO:0000256" key="1">
    <source>
        <dbReference type="SAM" id="MobiDB-lite"/>
    </source>
</evidence>
<evidence type="ECO:0000313" key="4">
    <source>
        <dbReference type="Proteomes" id="UP000799291"/>
    </source>
</evidence>
<keyword evidence="2" id="KW-1133">Transmembrane helix</keyword>
<proteinExistence type="predicted"/>
<feature type="compositionally biased region" description="Polar residues" evidence="1">
    <location>
        <begin position="65"/>
        <end position="75"/>
    </location>
</feature>
<dbReference type="EMBL" id="MU005603">
    <property type="protein sequence ID" value="KAF2679511.1"/>
    <property type="molecule type" value="Genomic_DNA"/>
</dbReference>
<protein>
    <submittedName>
        <fullName evidence="3">Uncharacterized protein</fullName>
    </submittedName>
</protein>
<gene>
    <name evidence="3" type="ORF">K458DRAFT_490596</name>
</gene>
<accession>A0A6G1INI6</accession>
<feature type="transmembrane region" description="Helical" evidence="2">
    <location>
        <begin position="6"/>
        <end position="26"/>
    </location>
</feature>
<dbReference type="AlphaFoldDB" id="A0A6G1INI6"/>
<organism evidence="3 4">
    <name type="scientific">Lentithecium fluviatile CBS 122367</name>
    <dbReference type="NCBI Taxonomy" id="1168545"/>
    <lineage>
        <taxon>Eukaryota</taxon>
        <taxon>Fungi</taxon>
        <taxon>Dikarya</taxon>
        <taxon>Ascomycota</taxon>
        <taxon>Pezizomycotina</taxon>
        <taxon>Dothideomycetes</taxon>
        <taxon>Pleosporomycetidae</taxon>
        <taxon>Pleosporales</taxon>
        <taxon>Massarineae</taxon>
        <taxon>Lentitheciaceae</taxon>
        <taxon>Lentithecium</taxon>
    </lineage>
</organism>
<dbReference type="Proteomes" id="UP000799291">
    <property type="component" value="Unassembled WGS sequence"/>
</dbReference>
<dbReference type="OrthoDB" id="3693214at2759"/>
<evidence type="ECO:0000313" key="3">
    <source>
        <dbReference type="EMBL" id="KAF2679511.1"/>
    </source>
</evidence>
<keyword evidence="2" id="KW-0812">Transmembrane</keyword>
<keyword evidence="4" id="KW-1185">Reference proteome</keyword>
<evidence type="ECO:0000256" key="2">
    <source>
        <dbReference type="SAM" id="Phobius"/>
    </source>
</evidence>
<keyword evidence="2" id="KW-0472">Membrane</keyword>
<reference evidence="3" key="1">
    <citation type="journal article" date="2020" name="Stud. Mycol.">
        <title>101 Dothideomycetes genomes: a test case for predicting lifestyles and emergence of pathogens.</title>
        <authorList>
            <person name="Haridas S."/>
            <person name="Albert R."/>
            <person name="Binder M."/>
            <person name="Bloem J."/>
            <person name="Labutti K."/>
            <person name="Salamov A."/>
            <person name="Andreopoulos B."/>
            <person name="Baker S."/>
            <person name="Barry K."/>
            <person name="Bills G."/>
            <person name="Bluhm B."/>
            <person name="Cannon C."/>
            <person name="Castanera R."/>
            <person name="Culley D."/>
            <person name="Daum C."/>
            <person name="Ezra D."/>
            <person name="Gonzalez J."/>
            <person name="Henrissat B."/>
            <person name="Kuo A."/>
            <person name="Liang C."/>
            <person name="Lipzen A."/>
            <person name="Lutzoni F."/>
            <person name="Magnuson J."/>
            <person name="Mondo S."/>
            <person name="Nolan M."/>
            <person name="Ohm R."/>
            <person name="Pangilinan J."/>
            <person name="Park H.-J."/>
            <person name="Ramirez L."/>
            <person name="Alfaro M."/>
            <person name="Sun H."/>
            <person name="Tritt A."/>
            <person name="Yoshinaga Y."/>
            <person name="Zwiers L.-H."/>
            <person name="Turgeon B."/>
            <person name="Goodwin S."/>
            <person name="Spatafora J."/>
            <person name="Crous P."/>
            <person name="Grigoriev I."/>
        </authorList>
    </citation>
    <scope>NUCLEOTIDE SEQUENCE</scope>
    <source>
        <strain evidence="3">CBS 122367</strain>
    </source>
</reference>
<name>A0A6G1INI6_9PLEO</name>
<feature type="region of interest" description="Disordered" evidence="1">
    <location>
        <begin position="48"/>
        <end position="86"/>
    </location>
</feature>
<sequence length="112" mass="12385">MAWTRESIIALLALLETCAPIVVLLVKRKSQARRLPVTYQCLLHAPESNKSPLTQTSGDVDIERASQSMTSSPDARTNHDEGHSCPSTSAAWQQHFQWNSHHAHALCAQLSI</sequence>
<feature type="compositionally biased region" description="Polar residues" evidence="1">
    <location>
        <begin position="48"/>
        <end position="58"/>
    </location>
</feature>